<evidence type="ECO:0000313" key="2">
    <source>
        <dbReference type="EMBL" id="CAG8983957.1"/>
    </source>
</evidence>
<organism evidence="2 3">
    <name type="scientific">Hymenoscyphus albidus</name>
    <dbReference type="NCBI Taxonomy" id="595503"/>
    <lineage>
        <taxon>Eukaryota</taxon>
        <taxon>Fungi</taxon>
        <taxon>Dikarya</taxon>
        <taxon>Ascomycota</taxon>
        <taxon>Pezizomycotina</taxon>
        <taxon>Leotiomycetes</taxon>
        <taxon>Helotiales</taxon>
        <taxon>Helotiaceae</taxon>
        <taxon>Hymenoscyphus</taxon>
    </lineage>
</organism>
<feature type="chain" id="PRO_5040516681" evidence="1">
    <location>
        <begin position="21"/>
        <end position="131"/>
    </location>
</feature>
<reference evidence="2" key="1">
    <citation type="submission" date="2021-07" db="EMBL/GenBank/DDBJ databases">
        <authorList>
            <person name="Durling M."/>
        </authorList>
    </citation>
    <scope>NUCLEOTIDE SEQUENCE</scope>
</reference>
<keyword evidence="3" id="KW-1185">Reference proteome</keyword>
<gene>
    <name evidence="2" type="ORF">HYALB_00008818</name>
</gene>
<name>A0A9N9QDX3_9HELO</name>
<evidence type="ECO:0000256" key="1">
    <source>
        <dbReference type="SAM" id="SignalP"/>
    </source>
</evidence>
<dbReference type="Proteomes" id="UP000701801">
    <property type="component" value="Unassembled WGS sequence"/>
</dbReference>
<keyword evidence="1" id="KW-0732">Signal</keyword>
<protein>
    <submittedName>
        <fullName evidence="2">Uncharacterized protein</fullName>
    </submittedName>
</protein>
<dbReference type="AlphaFoldDB" id="A0A9N9QDX3"/>
<dbReference type="EMBL" id="CAJVRM010000745">
    <property type="protein sequence ID" value="CAG8983957.1"/>
    <property type="molecule type" value="Genomic_DNA"/>
</dbReference>
<evidence type="ECO:0000313" key="3">
    <source>
        <dbReference type="Proteomes" id="UP000701801"/>
    </source>
</evidence>
<sequence length="131" mass="14129">MKFTAPLFLAITAFSASINGVAIPTDSNVEIVINVKDDPQTQNSPHARVFNAETLDQPLGTELFCLGENIPCNTAFGFGCCEGLQCGVTKTLFGPFYQCTKPKYPWESAVGGYKELRARGEGMEGVDVSVE</sequence>
<accession>A0A9N9QDX3</accession>
<feature type="signal peptide" evidence="1">
    <location>
        <begin position="1"/>
        <end position="20"/>
    </location>
</feature>
<dbReference type="OrthoDB" id="10432206at2759"/>
<proteinExistence type="predicted"/>
<comment type="caution">
    <text evidence="2">The sequence shown here is derived from an EMBL/GenBank/DDBJ whole genome shotgun (WGS) entry which is preliminary data.</text>
</comment>